<dbReference type="AlphaFoldDB" id="A0A7S4JQN0"/>
<protein>
    <submittedName>
        <fullName evidence="2">Uncharacterized protein</fullName>
    </submittedName>
</protein>
<sequence>MDASNSNVPSVSLILRQKRRKQVKSSLGAVVHKNPKSAFSCHHLPLRQQRDVSSTPRKKCPQSLDHCPSRIHRARGSILVSTPSSGVNIRQLPFETNFVGDSKLAFRKNEPRKGRQQKEEKDKPPLATQSSKFCNKRVRSS</sequence>
<feature type="region of interest" description="Disordered" evidence="1">
    <location>
        <begin position="46"/>
        <end position="68"/>
    </location>
</feature>
<feature type="region of interest" description="Disordered" evidence="1">
    <location>
        <begin position="103"/>
        <end position="141"/>
    </location>
</feature>
<dbReference type="EMBL" id="HBKQ01046439">
    <property type="protein sequence ID" value="CAE2271067.1"/>
    <property type="molecule type" value="Transcribed_RNA"/>
</dbReference>
<accession>A0A7S4JQN0</accession>
<reference evidence="2" key="1">
    <citation type="submission" date="2021-01" db="EMBL/GenBank/DDBJ databases">
        <authorList>
            <person name="Corre E."/>
            <person name="Pelletier E."/>
            <person name="Niang G."/>
            <person name="Scheremetjew M."/>
            <person name="Finn R."/>
            <person name="Kale V."/>
            <person name="Holt S."/>
            <person name="Cochrane G."/>
            <person name="Meng A."/>
            <person name="Brown T."/>
            <person name="Cohen L."/>
        </authorList>
    </citation>
    <scope>NUCLEOTIDE SEQUENCE</scope>
    <source>
        <strain evidence="2">Isolate 1302-5</strain>
    </source>
</reference>
<evidence type="ECO:0000256" key="1">
    <source>
        <dbReference type="SAM" id="MobiDB-lite"/>
    </source>
</evidence>
<proteinExistence type="predicted"/>
<organism evidence="2">
    <name type="scientific">Odontella aurita</name>
    <dbReference type="NCBI Taxonomy" id="265563"/>
    <lineage>
        <taxon>Eukaryota</taxon>
        <taxon>Sar</taxon>
        <taxon>Stramenopiles</taxon>
        <taxon>Ochrophyta</taxon>
        <taxon>Bacillariophyta</taxon>
        <taxon>Mediophyceae</taxon>
        <taxon>Biddulphiophycidae</taxon>
        <taxon>Eupodiscales</taxon>
        <taxon>Odontellaceae</taxon>
        <taxon>Odontella</taxon>
    </lineage>
</organism>
<gene>
    <name evidence="2" type="ORF">OAUR00152_LOCUS32028</name>
</gene>
<name>A0A7S4JQN0_9STRA</name>
<feature type="compositionally biased region" description="Basic and acidic residues" evidence="1">
    <location>
        <begin position="107"/>
        <end position="124"/>
    </location>
</feature>
<evidence type="ECO:0000313" key="2">
    <source>
        <dbReference type="EMBL" id="CAE2271067.1"/>
    </source>
</evidence>